<reference evidence="3 4" key="1">
    <citation type="submission" date="2014-11" db="EMBL/GenBank/DDBJ databases">
        <authorList>
            <person name="Zhu J."/>
            <person name="Qi W."/>
            <person name="Song R."/>
        </authorList>
    </citation>
    <scope>NUCLEOTIDE SEQUENCE [LARGE SCALE GENOMIC DNA]</scope>
</reference>
<evidence type="ECO:0000256" key="1">
    <source>
        <dbReference type="SAM" id="MobiDB-lite"/>
    </source>
</evidence>
<dbReference type="CDD" id="cd00143">
    <property type="entry name" value="PP2Cc"/>
    <property type="match status" value="1"/>
</dbReference>
<proteinExistence type="predicted"/>
<dbReference type="STRING" id="1169540.A0A0G4F0Y1"/>
<dbReference type="OrthoDB" id="10264738at2759"/>
<evidence type="ECO:0000259" key="2">
    <source>
        <dbReference type="PROSITE" id="PS51746"/>
    </source>
</evidence>
<name>A0A0G4F0Y1_VITBC</name>
<feature type="compositionally biased region" description="Basic residues" evidence="1">
    <location>
        <begin position="351"/>
        <end position="362"/>
    </location>
</feature>
<protein>
    <recommendedName>
        <fullName evidence="2">PPM-type phosphatase domain-containing protein</fullName>
    </recommendedName>
</protein>
<dbReference type="PROSITE" id="PS51746">
    <property type="entry name" value="PPM_2"/>
    <property type="match status" value="1"/>
</dbReference>
<dbReference type="Proteomes" id="UP000041254">
    <property type="component" value="Unassembled WGS sequence"/>
</dbReference>
<sequence length="642" mass="69896">MMDESEQTTNVLDVGCYQIQGTRQCQEDRFVRGTLLWKQRAMKLLAVLDGHGGSEAVDYVKSHLIETIEEFMQRQAEINIDAAVVDAFWALDQRLREHLKAQNNSSNSTDCASRYTSGTTALVCIMDVDEYHLANLGDSRAVLSYMRKDLKKYEDVLTRDHTAKDADEMRRIGDEGGYVETIDDESRLQGQWTVTRAFGDFDRHEDYSKPAGMSAVPEIKVVYFEDGADIIAHQFLLLATDGLFERLAFSNTQDLASTVRRSLNRTSAQATAQHVVDMAYKRRAKGNVAVDNTSMILVVLTEPGLWGQARPSNYKRHTRIQFTDEIEDLDQTQSQPASPIPTIASEDRHNQHTHHHDRHLHPRSPLNSWMSGSSTQCGITDRSVSDTLTANTDTASLTTQTPETDRLLPRMPVGDRQSHTPPKLLPTSAHTSPGGSPVADVRRQGGGGVRGGAYQSTSTSAANSLEQDGSGSDGSPVATHNITRMGEGSNFPLLSRPLSHVDTVLDLRRGNADLPEGSSDLSSPLLTDSTVGRGDSMGIGMGMGMGEGAAYGDIEQGVGVAVGGGDGGTKGGVVSDGPGEPVPSVTTHRRCRTWGAWLKDVGGWFVAAMRCGYRAVRNLFSRLFARRHADQRPADEPGSAAV</sequence>
<dbReference type="Gene3D" id="3.60.40.10">
    <property type="entry name" value="PPM-type phosphatase domain"/>
    <property type="match status" value="1"/>
</dbReference>
<dbReference type="AlphaFoldDB" id="A0A0G4F0Y1"/>
<dbReference type="GO" id="GO:0004722">
    <property type="term" value="F:protein serine/threonine phosphatase activity"/>
    <property type="evidence" value="ECO:0007669"/>
    <property type="project" value="InterPro"/>
</dbReference>
<feature type="compositionally biased region" description="Polar residues" evidence="1">
    <location>
        <begin position="385"/>
        <end position="402"/>
    </location>
</feature>
<feature type="region of interest" description="Disordered" evidence="1">
    <location>
        <begin position="513"/>
        <end position="532"/>
    </location>
</feature>
<dbReference type="SMART" id="SM00332">
    <property type="entry name" value="PP2Cc"/>
    <property type="match status" value="1"/>
</dbReference>
<dbReference type="PANTHER" id="PTHR47992">
    <property type="entry name" value="PROTEIN PHOSPHATASE"/>
    <property type="match status" value="1"/>
</dbReference>
<dbReference type="InterPro" id="IPR036457">
    <property type="entry name" value="PPM-type-like_dom_sf"/>
</dbReference>
<accession>A0A0G4F0Y1</accession>
<dbReference type="Pfam" id="PF00481">
    <property type="entry name" value="PP2C"/>
    <property type="match status" value="1"/>
</dbReference>
<feature type="region of interest" description="Disordered" evidence="1">
    <location>
        <begin position="327"/>
        <end position="495"/>
    </location>
</feature>
<dbReference type="SUPFAM" id="SSF81606">
    <property type="entry name" value="PP2C-like"/>
    <property type="match status" value="1"/>
</dbReference>
<feature type="compositionally biased region" description="Polar residues" evidence="1">
    <location>
        <begin position="454"/>
        <end position="470"/>
    </location>
</feature>
<keyword evidence="4" id="KW-1185">Reference proteome</keyword>
<dbReference type="InParanoid" id="A0A0G4F0Y1"/>
<dbReference type="InterPro" id="IPR001932">
    <property type="entry name" value="PPM-type_phosphatase-like_dom"/>
</dbReference>
<evidence type="ECO:0000313" key="4">
    <source>
        <dbReference type="Proteomes" id="UP000041254"/>
    </source>
</evidence>
<gene>
    <name evidence="3" type="ORF">Vbra_14097</name>
</gene>
<feature type="compositionally biased region" description="Low complexity" evidence="1">
    <location>
        <begin position="518"/>
        <end position="532"/>
    </location>
</feature>
<feature type="compositionally biased region" description="Polar residues" evidence="1">
    <location>
        <begin position="365"/>
        <end position="378"/>
    </location>
</feature>
<dbReference type="EMBL" id="CDMY01000356">
    <property type="protein sequence ID" value="CEM04813.1"/>
    <property type="molecule type" value="Genomic_DNA"/>
</dbReference>
<dbReference type="InterPro" id="IPR015655">
    <property type="entry name" value="PP2C"/>
</dbReference>
<dbReference type="VEuPathDB" id="CryptoDB:Vbra_14097"/>
<feature type="domain" description="PPM-type phosphatase" evidence="2">
    <location>
        <begin position="13"/>
        <end position="300"/>
    </location>
</feature>
<evidence type="ECO:0000313" key="3">
    <source>
        <dbReference type="EMBL" id="CEM04813.1"/>
    </source>
</evidence>
<organism evidence="3 4">
    <name type="scientific">Vitrella brassicaformis (strain CCMP3155)</name>
    <dbReference type="NCBI Taxonomy" id="1169540"/>
    <lineage>
        <taxon>Eukaryota</taxon>
        <taxon>Sar</taxon>
        <taxon>Alveolata</taxon>
        <taxon>Colpodellida</taxon>
        <taxon>Vitrellaceae</taxon>
        <taxon>Vitrella</taxon>
    </lineage>
</organism>